<evidence type="ECO:0000256" key="4">
    <source>
        <dbReference type="ARBA" id="ARBA00007008"/>
    </source>
</evidence>
<keyword evidence="9 13" id="KW-0067">ATP-binding</keyword>
<evidence type="ECO:0000313" key="17">
    <source>
        <dbReference type="Proteomes" id="UP000556026"/>
    </source>
</evidence>
<reference evidence="17" key="1">
    <citation type="submission" date="2020-06" db="EMBL/GenBank/DDBJ databases">
        <title>Draft genomic sequence of Geomonas sp. Red330.</title>
        <authorList>
            <person name="Itoh H."/>
            <person name="Zhenxing X."/>
            <person name="Ushijima N."/>
            <person name="Masuda Y."/>
            <person name="Shiratori Y."/>
            <person name="Senoo K."/>
        </authorList>
    </citation>
    <scope>NUCLEOTIDE SEQUENCE [LARGE SCALE GENOMIC DNA]</scope>
    <source>
        <strain evidence="17">Red330</strain>
    </source>
</reference>
<dbReference type="PANTHER" id="PTHR11055">
    <property type="entry name" value="BIFUNCTIONAL 3'-PHOSPHOADENOSINE 5'-PHOSPHOSULFATE SYNTHASE"/>
    <property type="match status" value="1"/>
</dbReference>
<evidence type="ECO:0000256" key="13">
    <source>
        <dbReference type="HAMAP-Rule" id="MF_00065"/>
    </source>
</evidence>
<protein>
    <recommendedName>
        <fullName evidence="5 13">Adenylyl-sulfate kinase</fullName>
        <ecNumber evidence="5 13">2.7.1.25</ecNumber>
    </recommendedName>
    <alternativeName>
        <fullName evidence="11 13">APS kinase</fullName>
    </alternativeName>
    <alternativeName>
        <fullName evidence="12 13">ATP adenosine-5'-phosphosulfate 3'-phosphotransferase</fullName>
    </alternativeName>
    <alternativeName>
        <fullName evidence="10 13">Adenosine-5'-phosphosulfate kinase</fullName>
    </alternativeName>
</protein>
<evidence type="ECO:0000256" key="10">
    <source>
        <dbReference type="ARBA" id="ARBA00029724"/>
    </source>
</evidence>
<evidence type="ECO:0000256" key="6">
    <source>
        <dbReference type="ARBA" id="ARBA00022679"/>
    </source>
</evidence>
<dbReference type="CDD" id="cd02027">
    <property type="entry name" value="APSK"/>
    <property type="match status" value="1"/>
</dbReference>
<evidence type="ECO:0000256" key="2">
    <source>
        <dbReference type="ARBA" id="ARBA00002632"/>
    </source>
</evidence>
<dbReference type="InterPro" id="IPR002891">
    <property type="entry name" value="APS"/>
</dbReference>
<evidence type="ECO:0000256" key="12">
    <source>
        <dbReference type="ARBA" id="ARBA00031464"/>
    </source>
</evidence>
<dbReference type="Pfam" id="PF01583">
    <property type="entry name" value="APS_kinase"/>
    <property type="match status" value="1"/>
</dbReference>
<evidence type="ECO:0000259" key="15">
    <source>
        <dbReference type="Pfam" id="PF01583"/>
    </source>
</evidence>
<dbReference type="FunFam" id="3.40.50.300:FF:000212">
    <property type="entry name" value="Adenylyl-sulfate kinase"/>
    <property type="match status" value="1"/>
</dbReference>
<dbReference type="GO" id="GO:0000103">
    <property type="term" value="P:sulfate assimilation"/>
    <property type="evidence" value="ECO:0007669"/>
    <property type="project" value="UniProtKB-UniRule"/>
</dbReference>
<gene>
    <name evidence="13 16" type="primary">cysC</name>
    <name evidence="16" type="ORF">GMST_16520</name>
</gene>
<comment type="catalytic activity">
    <reaction evidence="1 13 14">
        <text>adenosine 5'-phosphosulfate + ATP = 3'-phosphoadenylyl sulfate + ADP + H(+)</text>
        <dbReference type="Rhea" id="RHEA:24152"/>
        <dbReference type="ChEBI" id="CHEBI:15378"/>
        <dbReference type="ChEBI" id="CHEBI:30616"/>
        <dbReference type="ChEBI" id="CHEBI:58243"/>
        <dbReference type="ChEBI" id="CHEBI:58339"/>
        <dbReference type="ChEBI" id="CHEBI:456216"/>
        <dbReference type="EC" id="2.7.1.25"/>
    </reaction>
</comment>
<dbReference type="UniPathway" id="UPA00140">
    <property type="reaction ID" value="UER00205"/>
</dbReference>
<organism evidence="16 17">
    <name type="scientific">Geomonas silvestris</name>
    <dbReference type="NCBI Taxonomy" id="2740184"/>
    <lineage>
        <taxon>Bacteria</taxon>
        <taxon>Pseudomonadati</taxon>
        <taxon>Thermodesulfobacteriota</taxon>
        <taxon>Desulfuromonadia</taxon>
        <taxon>Geobacterales</taxon>
        <taxon>Geobacteraceae</taxon>
        <taxon>Geomonas</taxon>
    </lineage>
</organism>
<dbReference type="InterPro" id="IPR027417">
    <property type="entry name" value="P-loop_NTPase"/>
</dbReference>
<dbReference type="HAMAP" id="MF_00065">
    <property type="entry name" value="Adenylyl_sulf_kinase"/>
    <property type="match status" value="1"/>
</dbReference>
<evidence type="ECO:0000256" key="14">
    <source>
        <dbReference type="RuleBase" id="RU004347"/>
    </source>
</evidence>
<keyword evidence="13" id="KW-0597">Phosphoprotein</keyword>
<comment type="caution">
    <text evidence="16">The sequence shown here is derived from an EMBL/GenBank/DDBJ whole genome shotgun (WGS) entry which is preliminary data.</text>
</comment>
<feature type="active site" description="Phosphoserine intermediate" evidence="13">
    <location>
        <position position="109"/>
    </location>
</feature>
<dbReference type="Proteomes" id="UP000556026">
    <property type="component" value="Unassembled WGS sequence"/>
</dbReference>
<dbReference type="PANTHER" id="PTHR11055:SF1">
    <property type="entry name" value="PAPS SYNTHETASE, ISOFORM D"/>
    <property type="match status" value="1"/>
</dbReference>
<evidence type="ECO:0000256" key="3">
    <source>
        <dbReference type="ARBA" id="ARBA00004806"/>
    </source>
</evidence>
<sequence length="213" mass="24206">MENRSSNVTWHERRLTRDDYQRRNGHGSLVLWFTGLSGSGKSTLAQLVEEQLFQQGWYTYLLDGDNVRHGLNGDLGFSEADRRENIRRVGEVSRLFVDAGVVVLTALISPYREDRDRVRALFGPADFVEIFLDCPLEVCEQRDPKGLYRKARAGELPEFTGIDSPYEEPLAPEITINTGRHGVEECVVRIISYLRQHSACWRNRTLAAPVVAA</sequence>
<dbReference type="Gene3D" id="3.40.50.300">
    <property type="entry name" value="P-loop containing nucleotide triphosphate hydrolases"/>
    <property type="match status" value="1"/>
</dbReference>
<dbReference type="NCBIfam" id="NF003013">
    <property type="entry name" value="PRK03846.1"/>
    <property type="match status" value="1"/>
</dbReference>
<name>A0A6V8MH88_9BACT</name>
<comment type="pathway">
    <text evidence="3 13 14">Sulfur metabolism; hydrogen sulfide biosynthesis; sulfite from sulfate: step 2/3.</text>
</comment>
<dbReference type="SUPFAM" id="SSF52540">
    <property type="entry name" value="P-loop containing nucleoside triphosphate hydrolases"/>
    <property type="match status" value="1"/>
</dbReference>
<evidence type="ECO:0000256" key="5">
    <source>
        <dbReference type="ARBA" id="ARBA00012121"/>
    </source>
</evidence>
<keyword evidence="17" id="KW-1185">Reference proteome</keyword>
<evidence type="ECO:0000256" key="9">
    <source>
        <dbReference type="ARBA" id="ARBA00022840"/>
    </source>
</evidence>
<feature type="domain" description="APS kinase" evidence="15">
    <location>
        <begin position="28"/>
        <end position="176"/>
    </location>
</feature>
<comment type="similarity">
    <text evidence="4 13 14">Belongs to the APS kinase family.</text>
</comment>
<evidence type="ECO:0000256" key="1">
    <source>
        <dbReference type="ARBA" id="ARBA00001823"/>
    </source>
</evidence>
<dbReference type="EC" id="2.7.1.25" evidence="5 13"/>
<dbReference type="NCBIfam" id="TIGR00455">
    <property type="entry name" value="apsK"/>
    <property type="match status" value="1"/>
</dbReference>
<keyword evidence="8 13" id="KW-0418">Kinase</keyword>
<dbReference type="AlphaFoldDB" id="A0A6V8MH88"/>
<dbReference type="GO" id="GO:0005524">
    <property type="term" value="F:ATP binding"/>
    <property type="evidence" value="ECO:0007669"/>
    <property type="project" value="UniProtKB-UniRule"/>
</dbReference>
<proteinExistence type="inferred from homology"/>
<keyword evidence="6 13" id="KW-0808">Transferase</keyword>
<evidence type="ECO:0000256" key="7">
    <source>
        <dbReference type="ARBA" id="ARBA00022741"/>
    </source>
</evidence>
<dbReference type="InterPro" id="IPR059117">
    <property type="entry name" value="APS_kinase_dom"/>
</dbReference>
<comment type="function">
    <text evidence="2 13 14">Catalyzes the synthesis of activated sulfate.</text>
</comment>
<accession>A0A6V8MH88</accession>
<feature type="binding site" evidence="13">
    <location>
        <begin position="35"/>
        <end position="42"/>
    </location>
    <ligand>
        <name>ATP</name>
        <dbReference type="ChEBI" id="CHEBI:30616"/>
    </ligand>
</feature>
<keyword evidence="7 13" id="KW-0547">Nucleotide-binding</keyword>
<dbReference type="GO" id="GO:0070814">
    <property type="term" value="P:hydrogen sulfide biosynthetic process"/>
    <property type="evidence" value="ECO:0007669"/>
    <property type="project" value="UniProtKB-UniRule"/>
</dbReference>
<dbReference type="RefSeq" id="WP_183354169.1">
    <property type="nucleotide sequence ID" value="NZ_BLXX01000004.1"/>
</dbReference>
<evidence type="ECO:0000313" key="16">
    <source>
        <dbReference type="EMBL" id="GFO59327.1"/>
    </source>
</evidence>
<dbReference type="GO" id="GO:0004020">
    <property type="term" value="F:adenylylsulfate kinase activity"/>
    <property type="evidence" value="ECO:0007669"/>
    <property type="project" value="UniProtKB-UniRule"/>
</dbReference>
<evidence type="ECO:0000256" key="11">
    <source>
        <dbReference type="ARBA" id="ARBA00031393"/>
    </source>
</evidence>
<dbReference type="EMBL" id="BLXX01000004">
    <property type="protein sequence ID" value="GFO59327.1"/>
    <property type="molecule type" value="Genomic_DNA"/>
</dbReference>
<evidence type="ECO:0000256" key="8">
    <source>
        <dbReference type="ARBA" id="ARBA00022777"/>
    </source>
</evidence>